<protein>
    <recommendedName>
        <fullName evidence="13">Integrin alpha first immunoglubulin-like domain-containing protein</fullName>
    </recommendedName>
</protein>
<dbReference type="Pfam" id="PF08441">
    <property type="entry name" value="Integrin_A_Ig_1"/>
    <property type="match status" value="1"/>
</dbReference>
<dbReference type="InterPro" id="IPR013519">
    <property type="entry name" value="Int_alpha_beta-p"/>
</dbReference>
<dbReference type="InterPro" id="IPR013517">
    <property type="entry name" value="FG-GAP"/>
</dbReference>
<dbReference type="InterPro" id="IPR028994">
    <property type="entry name" value="Integrin_alpha_N"/>
</dbReference>
<evidence type="ECO:0000256" key="3">
    <source>
        <dbReference type="ARBA" id="ARBA00022729"/>
    </source>
</evidence>
<dbReference type="STRING" id="400727.A0A2T7P8D0"/>
<evidence type="ECO:0000256" key="4">
    <source>
        <dbReference type="ARBA" id="ARBA00022737"/>
    </source>
</evidence>
<dbReference type="PROSITE" id="PS51470">
    <property type="entry name" value="FG_GAP"/>
    <property type="match status" value="3"/>
</dbReference>
<evidence type="ECO:0000256" key="5">
    <source>
        <dbReference type="ARBA" id="ARBA00022889"/>
    </source>
</evidence>
<evidence type="ECO:0000256" key="6">
    <source>
        <dbReference type="ARBA" id="ARBA00023037"/>
    </source>
</evidence>
<keyword evidence="9" id="KW-0325">Glycoprotein</keyword>
<dbReference type="PRINTS" id="PR01185">
    <property type="entry name" value="INTEGRINA"/>
</dbReference>
<feature type="region of interest" description="Disordered" evidence="12">
    <location>
        <begin position="819"/>
        <end position="842"/>
    </location>
</feature>
<dbReference type="PANTHER" id="PTHR23220:SF134">
    <property type="entry name" value="INTEGRIN ALPHA-2 DOMAIN-CONTAINING PROTEIN"/>
    <property type="match status" value="1"/>
</dbReference>
<proteinExistence type="inferred from homology"/>
<comment type="subcellular location">
    <subcellularLocation>
        <location evidence="1 11">Membrane</location>
        <topology evidence="1 11">Single-pass type I membrane protein</topology>
    </subcellularLocation>
</comment>
<feature type="repeat" description="FG-GAP" evidence="10">
    <location>
        <begin position="290"/>
        <end position="352"/>
    </location>
</feature>
<sequence>MEICCAGNEKQTIPRNKPIILQNKKDFQWLGASLDVNHNGNKNVIVCAPRWKDAKHEVQGHLFMNGICYESDKNLKFNEDSPLPALDNVKMQIHMQGHYSYGMGSLGTSAQYSKDGTFLVLGAPGLNDWTGSLTYVYGTSITDNTQERGITVPICKADTNVVSFSFFFSLCLIMCKSVFVIQVVAYNMMFEVVMMKEGEQFGSYFGAAVCASDLNGDGRDDLLFKLDPLEFMIMGSNTAGARFGTAIMNLHDINNDNFHDIAIGAPYEATSGVVYIYNGAKSGLQQKFSQRIVGSSLDNNLRTFGYSISRPWDVDRNSYADFVVGAHESDRAVLLRTRSVLDLRGMVKILPSMVSLNATTCKYKGMPWTCIKTTVCLEYSGMSLPPTTEVKITLRLDTLERKRGEQARLFILDPLLMGAKKQEISETVELQLNKLSCVKEYTVYVQAFFVTDCGNDGICDADLRLQAHAVFDQHFHQELSLLLTGLQHLNRVYLLHGNSAVTCLSHKTVNEGNNTGGSLECDIVSPLAGMGQMKVVFRVRFFAVSWPFHRESFNVSVKAKTASMEKDELQHDNAINITVPVVILSRLQLYSVSLPGQLQIPSTRLQANESEVHLTHLYTVHNLGPSPFPYGQLIVTLPKTPYMWLRDVKTQPYGSSNISLDCRVLSELHQVGQKGGLNANQSTHAAHKDEICHASQCIRVLCDIGVLHAGEFLAVALDITVQHQIMYKMKGDRQPSITSTAILEEPDLPSFVSLSIDKSIYTTTFLVYEMPPRSKFTWWVIGISVVSGILLLYIIIIILWKCGFFRRKRREELQKLIETTSQTEGEASHSTGPSTPLPSTPFLNEDLDENDIMVLSPTNSFFPESPHQTFTFHTNNNIINSNYNHHSLRRSISGSNGRCRDNIRHHRRTRSGGNLERSRCHFPEHHHHWTPPPLPPPPPLPAFNNQLYLEPMEHTV</sequence>
<evidence type="ECO:0000259" key="13">
    <source>
        <dbReference type="Pfam" id="PF08441"/>
    </source>
</evidence>
<dbReference type="GO" id="GO:0005178">
    <property type="term" value="F:integrin binding"/>
    <property type="evidence" value="ECO:0007669"/>
    <property type="project" value="TreeGrafter"/>
</dbReference>
<dbReference type="GO" id="GO:0098609">
    <property type="term" value="P:cell-cell adhesion"/>
    <property type="evidence" value="ECO:0007669"/>
    <property type="project" value="TreeGrafter"/>
</dbReference>
<keyword evidence="11" id="KW-0812">Transmembrane</keyword>
<dbReference type="Gene3D" id="2.130.10.130">
    <property type="entry name" value="Integrin alpha, N-terminal"/>
    <property type="match status" value="2"/>
</dbReference>
<evidence type="ECO:0000313" key="15">
    <source>
        <dbReference type="Proteomes" id="UP000245119"/>
    </source>
</evidence>
<accession>A0A2T7P8D0</accession>
<dbReference type="Gene3D" id="1.20.5.930">
    <property type="entry name" value="Bicelle-embedded integrin alpha(iib) transmembrane segment"/>
    <property type="match status" value="1"/>
</dbReference>
<evidence type="ECO:0000256" key="9">
    <source>
        <dbReference type="ARBA" id="ARBA00023180"/>
    </source>
</evidence>
<name>A0A2T7P8D0_POMCA</name>
<dbReference type="SMART" id="SM00191">
    <property type="entry name" value="Int_alpha"/>
    <property type="match status" value="3"/>
</dbReference>
<gene>
    <name evidence="14" type="ORF">C0Q70_08930</name>
</gene>
<evidence type="ECO:0000256" key="1">
    <source>
        <dbReference type="ARBA" id="ARBA00004479"/>
    </source>
</evidence>
<feature type="repeat" description="FG-GAP" evidence="10">
    <location>
        <begin position="230"/>
        <end position="286"/>
    </location>
</feature>
<evidence type="ECO:0000256" key="8">
    <source>
        <dbReference type="ARBA" id="ARBA00023170"/>
    </source>
</evidence>
<feature type="domain" description="Integrin alpha first immunoglubulin-like" evidence="13">
    <location>
        <begin position="337"/>
        <end position="447"/>
    </location>
</feature>
<dbReference type="SUPFAM" id="SSF69318">
    <property type="entry name" value="Integrin alpha N-terminal domain"/>
    <property type="match status" value="1"/>
</dbReference>
<dbReference type="GO" id="GO:0033627">
    <property type="term" value="P:cell adhesion mediated by integrin"/>
    <property type="evidence" value="ECO:0007669"/>
    <property type="project" value="TreeGrafter"/>
</dbReference>
<keyword evidence="3" id="KW-0732">Signal</keyword>
<evidence type="ECO:0000256" key="12">
    <source>
        <dbReference type="SAM" id="MobiDB-lite"/>
    </source>
</evidence>
<dbReference type="OrthoDB" id="5573735at2759"/>
<organism evidence="14 15">
    <name type="scientific">Pomacea canaliculata</name>
    <name type="common">Golden apple snail</name>
    <dbReference type="NCBI Taxonomy" id="400727"/>
    <lineage>
        <taxon>Eukaryota</taxon>
        <taxon>Metazoa</taxon>
        <taxon>Spiralia</taxon>
        <taxon>Lophotrochozoa</taxon>
        <taxon>Mollusca</taxon>
        <taxon>Gastropoda</taxon>
        <taxon>Caenogastropoda</taxon>
        <taxon>Architaenioglossa</taxon>
        <taxon>Ampullarioidea</taxon>
        <taxon>Ampullariidae</taxon>
        <taxon>Pomacea</taxon>
    </lineage>
</organism>
<keyword evidence="4" id="KW-0677">Repeat</keyword>
<dbReference type="PANTHER" id="PTHR23220">
    <property type="entry name" value="INTEGRIN ALPHA"/>
    <property type="match status" value="1"/>
</dbReference>
<dbReference type="GO" id="GO:0007160">
    <property type="term" value="P:cell-matrix adhesion"/>
    <property type="evidence" value="ECO:0007669"/>
    <property type="project" value="TreeGrafter"/>
</dbReference>
<dbReference type="Proteomes" id="UP000245119">
    <property type="component" value="Linkage Group LG5"/>
</dbReference>
<reference evidence="14 15" key="1">
    <citation type="submission" date="2018-04" db="EMBL/GenBank/DDBJ databases">
        <title>The genome of golden apple snail Pomacea canaliculata provides insight into stress tolerance and invasive adaptation.</title>
        <authorList>
            <person name="Liu C."/>
            <person name="Liu B."/>
            <person name="Ren Y."/>
            <person name="Zhang Y."/>
            <person name="Wang H."/>
            <person name="Li S."/>
            <person name="Jiang F."/>
            <person name="Yin L."/>
            <person name="Zhang G."/>
            <person name="Qian W."/>
            <person name="Fan W."/>
        </authorList>
    </citation>
    <scope>NUCLEOTIDE SEQUENCE [LARGE SCALE GENOMIC DNA]</scope>
    <source>
        <strain evidence="14">SZHN2017</strain>
        <tissue evidence="14">Muscle</tissue>
    </source>
</reference>
<dbReference type="EMBL" id="PZQS01000005">
    <property type="protein sequence ID" value="PVD29675.1"/>
    <property type="molecule type" value="Genomic_DNA"/>
</dbReference>
<keyword evidence="15" id="KW-1185">Reference proteome</keyword>
<dbReference type="GO" id="GO:0008305">
    <property type="term" value="C:integrin complex"/>
    <property type="evidence" value="ECO:0007669"/>
    <property type="project" value="InterPro"/>
</dbReference>
<evidence type="ECO:0000256" key="2">
    <source>
        <dbReference type="ARBA" id="ARBA00008054"/>
    </source>
</evidence>
<dbReference type="InterPro" id="IPR032695">
    <property type="entry name" value="Integrin_dom_sf"/>
</dbReference>
<dbReference type="InterPro" id="IPR018184">
    <property type="entry name" value="Integrin_alpha_C_CS"/>
</dbReference>
<keyword evidence="7 11" id="KW-0472">Membrane</keyword>
<dbReference type="Gene3D" id="2.60.40.1460">
    <property type="entry name" value="Integrin domains. Chain A, domain 2"/>
    <property type="match status" value="1"/>
</dbReference>
<comment type="caution">
    <text evidence="14">The sequence shown here is derived from an EMBL/GenBank/DDBJ whole genome shotgun (WGS) entry which is preliminary data.</text>
</comment>
<evidence type="ECO:0000256" key="11">
    <source>
        <dbReference type="RuleBase" id="RU003762"/>
    </source>
</evidence>
<evidence type="ECO:0000256" key="7">
    <source>
        <dbReference type="ARBA" id="ARBA00023136"/>
    </source>
</evidence>
<keyword evidence="8 11" id="KW-0675">Receptor</keyword>
<dbReference type="GO" id="GO:0009897">
    <property type="term" value="C:external side of plasma membrane"/>
    <property type="evidence" value="ECO:0007669"/>
    <property type="project" value="TreeGrafter"/>
</dbReference>
<dbReference type="AlphaFoldDB" id="A0A2T7P8D0"/>
<keyword evidence="6 11" id="KW-0401">Integrin</keyword>
<dbReference type="InterPro" id="IPR000413">
    <property type="entry name" value="Integrin_alpha"/>
</dbReference>
<dbReference type="Pfam" id="PF01839">
    <property type="entry name" value="FG-GAP"/>
    <property type="match status" value="1"/>
</dbReference>
<evidence type="ECO:0000256" key="10">
    <source>
        <dbReference type="PROSITE-ProRule" id="PRU00803"/>
    </source>
</evidence>
<dbReference type="SUPFAM" id="SSF69179">
    <property type="entry name" value="Integrin domains"/>
    <property type="match status" value="2"/>
</dbReference>
<evidence type="ECO:0000313" key="14">
    <source>
        <dbReference type="EMBL" id="PVD29675.1"/>
    </source>
</evidence>
<keyword evidence="5 11" id="KW-0130">Cell adhesion</keyword>
<dbReference type="InterPro" id="IPR013649">
    <property type="entry name" value="Integrin_alpha_Ig-like_1"/>
</dbReference>
<keyword evidence="11" id="KW-1133">Transmembrane helix</keyword>
<feature type="repeat" description="FG-GAP" evidence="10">
    <location>
        <begin position="16"/>
        <end position="80"/>
    </location>
</feature>
<feature type="transmembrane region" description="Helical" evidence="11">
    <location>
        <begin position="776"/>
        <end position="800"/>
    </location>
</feature>
<dbReference type="PROSITE" id="PS00242">
    <property type="entry name" value="INTEGRIN_ALPHA"/>
    <property type="match status" value="1"/>
</dbReference>
<comment type="similarity">
    <text evidence="2 11">Belongs to the integrin alpha chain family.</text>
</comment>
<dbReference type="GO" id="GO:0007229">
    <property type="term" value="P:integrin-mediated signaling pathway"/>
    <property type="evidence" value="ECO:0007669"/>
    <property type="project" value="UniProtKB-KW"/>
</dbReference>
<dbReference type="Gene3D" id="2.60.40.1530">
    <property type="entry name" value="ntegrin, alpha v. Chain A, domain 4"/>
    <property type="match status" value="1"/>
</dbReference>